<reference evidence="1 2" key="1">
    <citation type="submission" date="2019-04" db="EMBL/GenBank/DDBJ databases">
        <title>Flavobacterium sp. GS03.</title>
        <authorList>
            <person name="Kim H."/>
        </authorList>
    </citation>
    <scope>NUCLEOTIDE SEQUENCE [LARGE SCALE GENOMIC DNA]</scope>
    <source>
        <strain evidence="1 2">GS03</strain>
    </source>
</reference>
<evidence type="ECO:0000313" key="1">
    <source>
        <dbReference type="EMBL" id="QBZ98860.1"/>
    </source>
</evidence>
<keyword evidence="2" id="KW-1185">Reference proteome</keyword>
<name>A0A4P7PWN6_9FLAO</name>
<evidence type="ECO:0000313" key="2">
    <source>
        <dbReference type="Proteomes" id="UP000296862"/>
    </source>
</evidence>
<dbReference type="AlphaFoldDB" id="A0A4P7PWN6"/>
<dbReference type="Proteomes" id="UP000296862">
    <property type="component" value="Chromosome"/>
</dbReference>
<proteinExistence type="predicted"/>
<dbReference type="EMBL" id="CP038810">
    <property type="protein sequence ID" value="QBZ98860.1"/>
    <property type="molecule type" value="Genomic_DNA"/>
</dbReference>
<protein>
    <submittedName>
        <fullName evidence="1">Uncharacterized protein</fullName>
    </submittedName>
</protein>
<dbReference type="KEGG" id="fsn:GS03_02372"/>
<sequence length="64" mass="7695">MKWHEILIGTPILSIGVYPGIKVLEFRKILYYHFLSRNLAIHFNYNYVLFCMIPNNVNIRHGRF</sequence>
<gene>
    <name evidence="1" type="ORF">GS03_02372</name>
</gene>
<accession>A0A4P7PWN6</accession>
<organism evidence="1 2">
    <name type="scientific">Flavobacterium sangjuense</name>
    <dbReference type="NCBI Taxonomy" id="2518177"/>
    <lineage>
        <taxon>Bacteria</taxon>
        <taxon>Pseudomonadati</taxon>
        <taxon>Bacteroidota</taxon>
        <taxon>Flavobacteriia</taxon>
        <taxon>Flavobacteriales</taxon>
        <taxon>Flavobacteriaceae</taxon>
        <taxon>Flavobacterium</taxon>
    </lineage>
</organism>